<protein>
    <recommendedName>
        <fullName evidence="8">VWFD domain-containing protein</fullName>
    </recommendedName>
</protein>
<dbReference type="InterPro" id="IPR002919">
    <property type="entry name" value="TIL_dom"/>
</dbReference>
<feature type="domain" description="VWFD" evidence="8">
    <location>
        <begin position="1639"/>
        <end position="1730"/>
    </location>
</feature>
<dbReference type="InterPro" id="IPR035234">
    <property type="entry name" value="IgGFc-bd_N"/>
</dbReference>
<dbReference type="SMART" id="SM00216">
    <property type="entry name" value="VWD"/>
    <property type="match status" value="5"/>
</dbReference>
<name>A0A8C5AAZ7_GADMO</name>
<keyword evidence="4" id="KW-0677">Repeat</keyword>
<dbReference type="InterPro" id="IPR036084">
    <property type="entry name" value="Ser_inhib-like_sf"/>
</dbReference>
<dbReference type="Pfam" id="PF08742">
    <property type="entry name" value="C8"/>
    <property type="match status" value="5"/>
</dbReference>
<dbReference type="SUPFAM" id="SSF57567">
    <property type="entry name" value="Serine protease inhibitors"/>
    <property type="match status" value="5"/>
</dbReference>
<keyword evidence="2" id="KW-1003">Cell membrane</keyword>
<dbReference type="Pfam" id="PF17517">
    <property type="entry name" value="IgGFc_binding"/>
    <property type="match status" value="1"/>
</dbReference>
<dbReference type="InterPro" id="IPR052749">
    <property type="entry name" value="Alpha-tectorin"/>
</dbReference>
<dbReference type="Pfam" id="PF01826">
    <property type="entry name" value="TIL"/>
    <property type="match status" value="5"/>
</dbReference>
<evidence type="ECO:0000256" key="4">
    <source>
        <dbReference type="ARBA" id="ARBA00022737"/>
    </source>
</evidence>
<dbReference type="SMART" id="SM00832">
    <property type="entry name" value="C8"/>
    <property type="match status" value="5"/>
</dbReference>
<dbReference type="InterPro" id="IPR014853">
    <property type="entry name" value="VWF/SSPO/ZAN-like_Cys-rich_dom"/>
</dbReference>
<evidence type="ECO:0000259" key="8">
    <source>
        <dbReference type="PROSITE" id="PS51233"/>
    </source>
</evidence>
<keyword evidence="10" id="KW-1185">Reference proteome</keyword>
<accession>A0A8C5AAZ7</accession>
<dbReference type="InterPro" id="IPR025615">
    <property type="entry name" value="TILa_dom"/>
</dbReference>
<dbReference type="GO" id="GO:0005615">
    <property type="term" value="C:extracellular space"/>
    <property type="evidence" value="ECO:0007669"/>
    <property type="project" value="TreeGrafter"/>
</dbReference>
<keyword evidence="6" id="KW-1015">Disulfide bond</keyword>
<dbReference type="SMART" id="SM00215">
    <property type="entry name" value="VWC_out"/>
    <property type="match status" value="4"/>
</dbReference>
<feature type="domain" description="VWFD" evidence="8">
    <location>
        <begin position="416"/>
        <end position="591"/>
    </location>
</feature>
<dbReference type="CDD" id="cd19941">
    <property type="entry name" value="TIL"/>
    <property type="match status" value="5"/>
</dbReference>
<dbReference type="PANTHER" id="PTHR46160">
    <property type="entry name" value="ALPHA-TECTORIN-RELATED"/>
    <property type="match status" value="1"/>
</dbReference>
<dbReference type="Pfam" id="PF12714">
    <property type="entry name" value="TILa"/>
    <property type="match status" value="3"/>
</dbReference>
<dbReference type="Proteomes" id="UP000694546">
    <property type="component" value="Chromosome 11"/>
</dbReference>
<keyword evidence="7" id="KW-0325">Glycoprotein</keyword>
<evidence type="ECO:0000256" key="3">
    <source>
        <dbReference type="ARBA" id="ARBA00022729"/>
    </source>
</evidence>
<keyword evidence="3" id="KW-0732">Signal</keyword>
<feature type="domain" description="VWFD" evidence="8">
    <location>
        <begin position="1900"/>
        <end position="2083"/>
    </location>
</feature>
<dbReference type="PROSITE" id="PS51233">
    <property type="entry name" value="VWFD"/>
    <property type="match status" value="6"/>
</dbReference>
<evidence type="ECO:0000256" key="6">
    <source>
        <dbReference type="ARBA" id="ARBA00023157"/>
    </source>
</evidence>
<keyword evidence="5" id="KW-0472">Membrane</keyword>
<feature type="domain" description="VWFD" evidence="8">
    <location>
        <begin position="802"/>
        <end position="983"/>
    </location>
</feature>
<comment type="subcellular location">
    <subcellularLocation>
        <location evidence="1">Cell membrane</location>
    </subcellularLocation>
</comment>
<organism evidence="9 10">
    <name type="scientific">Gadus morhua</name>
    <name type="common">Atlantic cod</name>
    <dbReference type="NCBI Taxonomy" id="8049"/>
    <lineage>
        <taxon>Eukaryota</taxon>
        <taxon>Metazoa</taxon>
        <taxon>Chordata</taxon>
        <taxon>Craniata</taxon>
        <taxon>Vertebrata</taxon>
        <taxon>Euteleostomi</taxon>
        <taxon>Actinopterygii</taxon>
        <taxon>Neopterygii</taxon>
        <taxon>Teleostei</taxon>
        <taxon>Neoteleostei</taxon>
        <taxon>Acanthomorphata</taxon>
        <taxon>Zeiogadaria</taxon>
        <taxon>Gadariae</taxon>
        <taxon>Gadiformes</taxon>
        <taxon>Gadoidei</taxon>
        <taxon>Gadidae</taxon>
        <taxon>Gadus</taxon>
    </lineage>
</organism>
<feature type="domain" description="VWFD" evidence="8">
    <location>
        <begin position="1592"/>
        <end position="1621"/>
    </location>
</feature>
<dbReference type="InterPro" id="IPR001007">
    <property type="entry name" value="VWF_dom"/>
</dbReference>
<dbReference type="GeneTree" id="ENSGT00950000183155"/>
<dbReference type="GO" id="GO:0031012">
    <property type="term" value="C:extracellular matrix"/>
    <property type="evidence" value="ECO:0007669"/>
    <property type="project" value="TreeGrafter"/>
</dbReference>
<evidence type="ECO:0000313" key="9">
    <source>
        <dbReference type="Ensembl" id="ENSGMOP00000029530.1"/>
    </source>
</evidence>
<dbReference type="InterPro" id="IPR001846">
    <property type="entry name" value="VWF_type-D"/>
</dbReference>
<evidence type="ECO:0000256" key="2">
    <source>
        <dbReference type="ARBA" id="ARBA00022475"/>
    </source>
</evidence>
<dbReference type="Pfam" id="PF00094">
    <property type="entry name" value="VWD"/>
    <property type="match status" value="6"/>
</dbReference>
<reference evidence="9" key="2">
    <citation type="submission" date="2025-09" db="UniProtKB">
        <authorList>
            <consortium name="Ensembl"/>
        </authorList>
    </citation>
    <scope>IDENTIFICATION</scope>
</reference>
<reference evidence="9" key="1">
    <citation type="submission" date="2025-08" db="UniProtKB">
        <authorList>
            <consortium name="Ensembl"/>
        </authorList>
    </citation>
    <scope>IDENTIFICATION</scope>
</reference>
<feature type="domain" description="VWFD" evidence="8">
    <location>
        <begin position="1191"/>
        <end position="1363"/>
    </location>
</feature>
<evidence type="ECO:0000256" key="7">
    <source>
        <dbReference type="ARBA" id="ARBA00023180"/>
    </source>
</evidence>
<dbReference type="PANTHER" id="PTHR46160:SF9">
    <property type="entry name" value="PROTEIN PRY2-RELATED"/>
    <property type="match status" value="1"/>
</dbReference>
<dbReference type="Ensembl" id="ENSGMOT00000069845.1">
    <property type="protein sequence ID" value="ENSGMOP00000029530.1"/>
    <property type="gene ID" value="ENSGMOG00000035996.1"/>
</dbReference>
<evidence type="ECO:0000313" key="10">
    <source>
        <dbReference type="Proteomes" id="UP000694546"/>
    </source>
</evidence>
<dbReference type="Gene3D" id="2.10.25.10">
    <property type="entry name" value="Laminin"/>
    <property type="match status" value="5"/>
</dbReference>
<proteinExistence type="predicted"/>
<dbReference type="OMA" id="CDATERN"/>
<sequence>MRKNILPVIIRRRQYRPMNNSKYNLHLQVGSLKFSKELTLSPGETRWVSVPPGAQLQQPQNPPHSAVHISSTAHISVVAFNRQTYTSDGAVITPTDQLGVEYRVFTPAGGTLEKQLAVVNGNSPNKVTFQPTTNVKVEGLGLWKGGSAMTFALKPYQTFLVQSFSTLTGMQIKSQKPLAVFFGHKCYGAPCDHLYKQLPPVSQLSKEYMVPPGMKSPAESWVEVVATEDNTEVSVKISKLKKAGETISEQVTPNQPLLVTGNKKLLVVFLSKKRAHDPIMLVLRSSDRLASAWSLETVDEMSSTAVILSEREGRDSVKVCINSSCSSPMWSKHQAGAKWFWARVDLGQGQNHVTVDGDSDMVVYVYGGSPYEGYATAGVCSEALPPVAPPLDPCDGVSCREKEVCSKGSCVHVSTATCQALGDPHYKTFDGRRFDFQGTCTYIMTTVAKAGKDLTPFTVTTKNDHRGNRRVSFVRTVVVNVYDMNVIISRHRGRVQVNGELVNLPVSLSGGRVSVKQRSHYAVLTTDFGLTVRYNWNMRLYISVPSSYYKHLGGLCGNYNGDRRDDLPAPGGNVLKMISSWKVKDVDPFCRDSCGGKCPYCSEKQKHHYLRPKLCGLLNEKDGPFAVCHKTINPEMYSANCVYDVCTNQGARHILCDNLKSYSEDCMSEGVKINPLWREIANCPLSCPVGSHYEACGSACPTSCTDRDTEQTCKSPCVEGCSCNKGLVLSGDRCIPQSSCGCQQKGRYYPQGSVFWADDKCGTKCHCDAKSGKIICKPVGCKPSERCSLKGGVRDCYPLSSATCQGTGDPHYKTFDGRRYDFQGTCIYVLSQTVHSPLPDLLPYQALVQNENRGRNRAVAYTKSVSLTVYNFTISMNSDSPGKVLVNSRSVNLPYTALEGKLSLFRQGSFCFVQTHFGLTLKFNWRSHVSLTVPSTYAGSVEGLCGDYNGKAGDDLRKPDRSPAKGPTDFGNSFKVIQGSFVDVEAQQDKNNPTSAIRYQQKDSCGIIANKAGPFRDCHAKFDNTEYLNDCVFDLCAYKGHITALCNSLTSYLVVCQADGAVVENWRTQQFCPLRCGANSHYEACAVPCPQTCDGFGPAEGCDVEAPCGEGCVCDDGFLLSDDQCVAVAECGCQYNEQYYRSEQVFYGADCGIRCVCLEGQVKCDDSFTCSANEKCALESGVFSCVPKTTGSCSVFGSCSVRTLDGKVRKRPFLSVEEKAGVISGFSLSIQQSTTKGGQVYRSVTLKAYNYEITMRPGVVWEVLVWFLDIRTNLPLSLDDGKIEVHQGGSSIVIKTDFGLHLTYDTLAGVVLTLPSTYGGVVRGLCGDFNGDPSDDFAFSGQTGEPSVGDFIAAWTSKDVPCEPGCKGPTCTETGGSENPITKHCDIIKSPKGPLTGCHAAVPPLPYFEACVSEISHGGGQEVVCRHIQDYVSICQSSGATVAEWRVDGFCVASCPSGTHYELCPDTCTATCAHLAAPGPCPRCHEGCQCDGDLVFDGGRCVPAERCGCSVEGQYYKSGESVLQEDCSERCECGAGIFNCSATRCQNEDKCDVKDGTLGCNPIDPCAGASCRVKEHCEVEEGQGVCVPDSMAVCWAYGDPHYRTFDGWTYGFQGTCSYVLVNTTGLQGRNIQIFVMKSDLPVDLARGISITESGIRGVIKTDLGIEITFDWSTVASVSLSSSYYGNVDGLCGNYNGNKEDELNTTAGTPYANVTDWAGSWSVTDGDPFCYHHCEGTCPQCSPEDQKRDTFMEFCGIAEDKKGPFASCHPSVDIKQFMYDCLYDVCVNEGSQEVLCEALSSYNAECQKAGVTVPPWREIANCALACPLNSHYKQCGPACPETCSPAPDLCSTVCSEGCFCDPGFVLSGEKCVDKATSCGCNHEGRYHLPGESFWADSECNSRCVCDGATQQSQCHPRGCKADEHCAVRDGVQDCFPLSFKTCSAQGDPHFRTFDGRKFDFQGNCVYQFASVCKNTTGLEKFEVSLENNNRGSKRVSYAKTVTVKVYGNTYIISKDYQGQVQVSYDWRSAVKVIVATTYHNALCGLCGNFNNDPKDDLMLASGKAASNAKEFGISQWLASVPGCSHECKARDCAPELSPGSVPPAYKATCEVIRKRDGPLRDCARLLDAEQYYGDCVFDMTLTNGKADAACDIISDYVDDCQQQGGTVEDWRSKNFCRIQCPANSVYSLAAPGCPATCGSLSPSSKCRDPSAEGCVCQQGFVLSQDRCVQLNQCGCQFEGRYLPAGSQVLTDGCKRLCKCQHGMVKCENAKCHKKNSCQLRKGAWGCYKVQKKGLFEVIYNVFHGKSI</sequence>
<evidence type="ECO:0000256" key="5">
    <source>
        <dbReference type="ARBA" id="ARBA00023136"/>
    </source>
</evidence>
<evidence type="ECO:0000256" key="1">
    <source>
        <dbReference type="ARBA" id="ARBA00004236"/>
    </source>
</evidence>